<gene>
    <name evidence="2" type="ORF">LCGC14_3049360</name>
</gene>
<name>A0A0F8YV63_9ZZZZ</name>
<comment type="caution">
    <text evidence="2">The sequence shown here is derived from an EMBL/GenBank/DDBJ whole genome shotgun (WGS) entry which is preliminary data.</text>
</comment>
<organism evidence="2">
    <name type="scientific">marine sediment metagenome</name>
    <dbReference type="NCBI Taxonomy" id="412755"/>
    <lineage>
        <taxon>unclassified sequences</taxon>
        <taxon>metagenomes</taxon>
        <taxon>ecological metagenomes</taxon>
    </lineage>
</organism>
<evidence type="ECO:0000256" key="1">
    <source>
        <dbReference type="SAM" id="MobiDB-lite"/>
    </source>
</evidence>
<feature type="non-terminal residue" evidence="2">
    <location>
        <position position="89"/>
    </location>
</feature>
<feature type="region of interest" description="Disordered" evidence="1">
    <location>
        <begin position="67"/>
        <end position="89"/>
    </location>
</feature>
<reference evidence="2" key="1">
    <citation type="journal article" date="2015" name="Nature">
        <title>Complex archaea that bridge the gap between prokaryotes and eukaryotes.</title>
        <authorList>
            <person name="Spang A."/>
            <person name="Saw J.H."/>
            <person name="Jorgensen S.L."/>
            <person name="Zaremba-Niedzwiedzka K."/>
            <person name="Martijn J."/>
            <person name="Lind A.E."/>
            <person name="van Eijk R."/>
            <person name="Schleper C."/>
            <person name="Guy L."/>
            <person name="Ettema T.J."/>
        </authorList>
    </citation>
    <scope>NUCLEOTIDE SEQUENCE</scope>
</reference>
<dbReference type="EMBL" id="LAZR01064223">
    <property type="protein sequence ID" value="KKK57949.1"/>
    <property type="molecule type" value="Genomic_DNA"/>
</dbReference>
<accession>A0A0F8YV63</accession>
<proteinExistence type="predicted"/>
<evidence type="ECO:0000313" key="2">
    <source>
        <dbReference type="EMBL" id="KKK57949.1"/>
    </source>
</evidence>
<protein>
    <submittedName>
        <fullName evidence="2">Uncharacterized protein</fullName>
    </submittedName>
</protein>
<sequence length="89" mass="10302">MAFQQLLKWSRTGKRIRPREISITKNSIAFGSDVIEHFGGDYVMVLVDREKLQVAFVGTKDKSEGFKLQDKHKQSKWNSNAIHTQMARH</sequence>
<dbReference type="AlphaFoldDB" id="A0A0F8YV63"/>